<dbReference type="PANTHER" id="PTHR33795:SF1">
    <property type="entry name" value="INSERTION ELEMENT IS150 PROTEIN INSJ"/>
    <property type="match status" value="1"/>
</dbReference>
<reference evidence="4 5" key="1">
    <citation type="journal article" date="2013" name="Genome Announc.">
        <title>Draft Genome Sequence of Rhodococcus ruber Strain BKS 20-38.</title>
        <authorList>
            <person name="Bala M."/>
            <person name="Kumar S."/>
            <person name="Raghava G.P."/>
            <person name="Mayilraj S."/>
        </authorList>
    </citation>
    <scope>NUCLEOTIDE SEQUENCE [LARGE SCALE GENOMIC DNA]</scope>
    <source>
        <strain evidence="4 5">BKS 20-38</strain>
    </source>
</reference>
<dbReference type="InterPro" id="IPR052057">
    <property type="entry name" value="IS150/IS1296_orfA-like"/>
</dbReference>
<feature type="domain" description="Insertion element IS150 protein InsJ-like helix-turn-helix" evidence="3">
    <location>
        <begin position="67"/>
        <end position="117"/>
    </location>
</feature>
<dbReference type="Gene3D" id="1.10.10.10">
    <property type="entry name" value="Winged helix-like DNA-binding domain superfamily/Winged helix DNA-binding domain"/>
    <property type="match status" value="1"/>
</dbReference>
<evidence type="ECO:0000313" key="4">
    <source>
        <dbReference type="EMBL" id="EME57379.1"/>
    </source>
</evidence>
<dbReference type="Pfam" id="PF13518">
    <property type="entry name" value="HTH_28"/>
    <property type="match status" value="1"/>
</dbReference>
<evidence type="ECO:0000256" key="2">
    <source>
        <dbReference type="SAM" id="MobiDB-lite"/>
    </source>
</evidence>
<evidence type="ECO:0000313" key="5">
    <source>
        <dbReference type="Proteomes" id="UP000011731"/>
    </source>
</evidence>
<dbReference type="InterPro" id="IPR055247">
    <property type="entry name" value="InsJ-like_HTH"/>
</dbReference>
<feature type="region of interest" description="Disordered" evidence="2">
    <location>
        <begin position="107"/>
        <end position="137"/>
    </location>
</feature>
<feature type="compositionally biased region" description="Basic and acidic residues" evidence="2">
    <location>
        <begin position="118"/>
        <end position="137"/>
    </location>
</feature>
<comment type="similarity">
    <text evidence="1">Belongs to the IS150/IS1296 orfA family.</text>
</comment>
<dbReference type="InterPro" id="IPR009057">
    <property type="entry name" value="Homeodomain-like_sf"/>
</dbReference>
<dbReference type="InterPro" id="IPR036388">
    <property type="entry name" value="WH-like_DNA-bd_sf"/>
</dbReference>
<sequence length="160" mass="18256">MYAKSTLSHSDAVSAVELFEQGYTAKSVALTLDLAPNPVQMLYQRWQLRGAGALVTRERRQYDFETKLEIVPRHVNGESGRALAEEYDLPSPTTVANWTVIYRRDGEDGLRPKRRGRPPTDRGESPPKSELETLRTENERLRAEVAYLGKLRALKSQERR</sequence>
<gene>
    <name evidence="4" type="ORF">G352_21126</name>
</gene>
<evidence type="ECO:0000256" key="1">
    <source>
        <dbReference type="ARBA" id="ARBA00038232"/>
    </source>
</evidence>
<dbReference type="PANTHER" id="PTHR33795">
    <property type="entry name" value="INSERTION ELEMENT IS150 PROTEIN INSJ"/>
    <property type="match status" value="1"/>
</dbReference>
<accession>M2ZAI2</accession>
<dbReference type="Proteomes" id="UP000011731">
    <property type="component" value="Unassembled WGS sequence"/>
</dbReference>
<organism evidence="4 5">
    <name type="scientific">Rhodococcus ruber BKS 20-38</name>
    <dbReference type="NCBI Taxonomy" id="1278076"/>
    <lineage>
        <taxon>Bacteria</taxon>
        <taxon>Bacillati</taxon>
        <taxon>Actinomycetota</taxon>
        <taxon>Actinomycetes</taxon>
        <taxon>Mycobacteriales</taxon>
        <taxon>Nocardiaceae</taxon>
        <taxon>Rhodococcus</taxon>
    </lineage>
</organism>
<dbReference type="SUPFAM" id="SSF46689">
    <property type="entry name" value="Homeodomain-like"/>
    <property type="match status" value="1"/>
</dbReference>
<dbReference type="RefSeq" id="WP_003938288.1">
    <property type="nucleotide sequence ID" value="NZ_AOEX01000075.1"/>
</dbReference>
<dbReference type="AlphaFoldDB" id="M2ZAI2"/>
<evidence type="ECO:0000259" key="3">
    <source>
        <dbReference type="Pfam" id="PF13518"/>
    </source>
</evidence>
<dbReference type="EMBL" id="AOEX01000075">
    <property type="protein sequence ID" value="EME57379.1"/>
    <property type="molecule type" value="Genomic_DNA"/>
</dbReference>
<comment type="caution">
    <text evidence="4">The sequence shown here is derived from an EMBL/GenBank/DDBJ whole genome shotgun (WGS) entry which is preliminary data.</text>
</comment>
<keyword evidence="5" id="KW-1185">Reference proteome</keyword>
<name>M2ZAI2_9NOCA</name>
<protein>
    <submittedName>
        <fullName evidence="4">Transposase-like protein</fullName>
    </submittedName>
</protein>
<proteinExistence type="inferred from homology"/>